<reference evidence="2 3" key="1">
    <citation type="submission" date="2020-07" db="EMBL/GenBank/DDBJ databases">
        <title>Genomic Encyclopedia of Type Strains, Phase IV (KMG-V): Genome sequencing to study the core and pangenomes of soil and plant-associated prokaryotes.</title>
        <authorList>
            <person name="Whitman W."/>
        </authorList>
    </citation>
    <scope>NUCLEOTIDE SEQUENCE [LARGE SCALE GENOMIC DNA]</scope>
    <source>
        <strain evidence="2 3">M8UP22</strain>
    </source>
</reference>
<evidence type="ECO:0000256" key="1">
    <source>
        <dbReference type="SAM" id="Phobius"/>
    </source>
</evidence>
<keyword evidence="1" id="KW-1133">Transmembrane helix</keyword>
<keyword evidence="1" id="KW-0812">Transmembrane</keyword>
<dbReference type="AlphaFoldDB" id="A0A852VJY9"/>
<evidence type="ECO:0000313" key="3">
    <source>
        <dbReference type="Proteomes" id="UP000564385"/>
    </source>
</evidence>
<comment type="caution">
    <text evidence="2">The sequence shown here is derived from an EMBL/GenBank/DDBJ whole genome shotgun (WGS) entry which is preliminary data.</text>
</comment>
<proteinExistence type="predicted"/>
<accession>A0A852VJY9</accession>
<gene>
    <name evidence="2" type="ORF">HDF08_003611</name>
</gene>
<keyword evidence="1" id="KW-0472">Membrane</keyword>
<name>A0A852VJY9_9BACT</name>
<protein>
    <submittedName>
        <fullName evidence="2">Uncharacterized protein</fullName>
    </submittedName>
</protein>
<organism evidence="2 3">
    <name type="scientific">Tunturiibacter lichenicola</name>
    <dbReference type="NCBI Taxonomy" id="2051959"/>
    <lineage>
        <taxon>Bacteria</taxon>
        <taxon>Pseudomonadati</taxon>
        <taxon>Acidobacteriota</taxon>
        <taxon>Terriglobia</taxon>
        <taxon>Terriglobales</taxon>
        <taxon>Acidobacteriaceae</taxon>
        <taxon>Tunturiibacter</taxon>
    </lineage>
</organism>
<dbReference type="Proteomes" id="UP000564385">
    <property type="component" value="Unassembled WGS sequence"/>
</dbReference>
<feature type="transmembrane region" description="Helical" evidence="1">
    <location>
        <begin position="12"/>
        <end position="30"/>
    </location>
</feature>
<sequence>MTVLASLISDYGWPAGAAAALIYVLMRSEIHIHYPGRTRKPQ</sequence>
<dbReference type="EMBL" id="JACCCU010000002">
    <property type="protein sequence ID" value="NYF91509.1"/>
    <property type="molecule type" value="Genomic_DNA"/>
</dbReference>
<evidence type="ECO:0000313" key="2">
    <source>
        <dbReference type="EMBL" id="NYF91509.1"/>
    </source>
</evidence>